<accession>A0A645FHG0</accession>
<reference evidence="2" key="1">
    <citation type="submission" date="2019-08" db="EMBL/GenBank/DDBJ databases">
        <authorList>
            <person name="Kucharzyk K."/>
            <person name="Murdoch R.W."/>
            <person name="Higgins S."/>
            <person name="Loffler F."/>
        </authorList>
    </citation>
    <scope>NUCLEOTIDE SEQUENCE</scope>
</reference>
<gene>
    <name evidence="2" type="ORF">SDC9_160272</name>
</gene>
<sequence>MLQVQQPGDQARGQGGPAATGCERHSKAALDLGPVDQRRQLDQRVAHVELLVQPRAEQLSRLRLRRLRTHRTPRSNLQENRYWQNHTLQILRPAT</sequence>
<evidence type="ECO:0000313" key="2">
    <source>
        <dbReference type="EMBL" id="MPN12952.1"/>
    </source>
</evidence>
<dbReference type="AlphaFoldDB" id="A0A645FHG0"/>
<feature type="region of interest" description="Disordered" evidence="1">
    <location>
        <begin position="1"/>
        <end position="23"/>
    </location>
</feature>
<name>A0A645FHG0_9ZZZZ</name>
<dbReference type="EMBL" id="VSSQ01059383">
    <property type="protein sequence ID" value="MPN12952.1"/>
    <property type="molecule type" value="Genomic_DNA"/>
</dbReference>
<organism evidence="2">
    <name type="scientific">bioreactor metagenome</name>
    <dbReference type="NCBI Taxonomy" id="1076179"/>
    <lineage>
        <taxon>unclassified sequences</taxon>
        <taxon>metagenomes</taxon>
        <taxon>ecological metagenomes</taxon>
    </lineage>
</organism>
<protein>
    <submittedName>
        <fullName evidence="2">Uncharacterized protein</fullName>
    </submittedName>
</protein>
<proteinExistence type="predicted"/>
<evidence type="ECO:0000256" key="1">
    <source>
        <dbReference type="SAM" id="MobiDB-lite"/>
    </source>
</evidence>
<comment type="caution">
    <text evidence="2">The sequence shown here is derived from an EMBL/GenBank/DDBJ whole genome shotgun (WGS) entry which is preliminary data.</text>
</comment>